<protein>
    <submittedName>
        <fullName evidence="2">PTS system mannose/fructose/sorbose family transporter subunit IID</fullName>
    </submittedName>
</protein>
<keyword evidence="1" id="KW-0472">Membrane</keyword>
<dbReference type="AlphaFoldDB" id="A0A930KMT2"/>
<reference evidence="2" key="1">
    <citation type="submission" date="2020-04" db="EMBL/GenBank/DDBJ databases">
        <title>Deep metagenomics examines the oral microbiome during advanced dental caries in children, revealing novel taxa and co-occurrences with host molecules.</title>
        <authorList>
            <person name="Baker J.L."/>
            <person name="Morton J.T."/>
            <person name="Dinis M."/>
            <person name="Alvarez R."/>
            <person name="Tran N.C."/>
            <person name="Knight R."/>
            <person name="Edlund A."/>
        </authorList>
    </citation>
    <scope>NUCLEOTIDE SEQUENCE</scope>
    <source>
        <strain evidence="2">JCVI_47_bin.4</strain>
    </source>
</reference>
<dbReference type="Pfam" id="PF03613">
    <property type="entry name" value="EIID-AGA"/>
    <property type="match status" value="1"/>
</dbReference>
<gene>
    <name evidence="2" type="ORF">HXO56_11575</name>
</gene>
<dbReference type="RefSeq" id="WP_390895934.1">
    <property type="nucleotide sequence ID" value="NZ_CAUTCD010000004.1"/>
</dbReference>
<organism evidence="2 3">
    <name type="scientific">Rothia dentocariosa</name>
    <dbReference type="NCBI Taxonomy" id="2047"/>
    <lineage>
        <taxon>Bacteria</taxon>
        <taxon>Bacillati</taxon>
        <taxon>Actinomycetota</taxon>
        <taxon>Actinomycetes</taxon>
        <taxon>Micrococcales</taxon>
        <taxon>Micrococcaceae</taxon>
        <taxon>Rothia</taxon>
    </lineage>
</organism>
<proteinExistence type="predicted"/>
<dbReference type="GO" id="GO:0016020">
    <property type="term" value="C:membrane"/>
    <property type="evidence" value="ECO:0007669"/>
    <property type="project" value="InterPro"/>
</dbReference>
<keyword evidence="1" id="KW-0812">Transmembrane</keyword>
<feature type="transmembrane region" description="Helical" evidence="1">
    <location>
        <begin position="21"/>
        <end position="42"/>
    </location>
</feature>
<dbReference type="EMBL" id="JABZXJ010000095">
    <property type="protein sequence ID" value="MBF1650697.1"/>
    <property type="molecule type" value="Genomic_DNA"/>
</dbReference>
<keyword evidence="1" id="KW-1133">Transmembrane helix</keyword>
<evidence type="ECO:0000313" key="3">
    <source>
        <dbReference type="Proteomes" id="UP000769484"/>
    </source>
</evidence>
<evidence type="ECO:0000256" key="1">
    <source>
        <dbReference type="SAM" id="Phobius"/>
    </source>
</evidence>
<comment type="caution">
    <text evidence="2">The sequence shown here is derived from an EMBL/GenBank/DDBJ whole genome shotgun (WGS) entry which is preliminary data.</text>
</comment>
<dbReference type="Proteomes" id="UP000769484">
    <property type="component" value="Unassembled WGS sequence"/>
</dbReference>
<dbReference type="GO" id="GO:0009401">
    <property type="term" value="P:phosphoenolpyruvate-dependent sugar phosphotransferase system"/>
    <property type="evidence" value="ECO:0007669"/>
    <property type="project" value="InterPro"/>
</dbReference>
<dbReference type="InterPro" id="IPR004704">
    <property type="entry name" value="PTS_IID_man"/>
</dbReference>
<evidence type="ECO:0000313" key="2">
    <source>
        <dbReference type="EMBL" id="MBF1650697.1"/>
    </source>
</evidence>
<sequence length="47" mass="5330">MQNFYALALCFLCMWLLRKRVNAIWIIFGLFAVGIAGSYLGFLSLPS</sequence>
<name>A0A930KMT2_9MICC</name>
<accession>A0A930KMT2</accession>